<accession>A0A9N9T6T5</accession>
<dbReference type="PANTHER" id="PTHR22870:SF155">
    <property type="entry name" value="E3 UBIQUITIN-PROTEIN LIGASE HERC1-RELATED"/>
    <property type="match status" value="1"/>
</dbReference>
<dbReference type="AlphaFoldDB" id="A0A9N9T6T5"/>
<name>A0A9N9T6T5_DIABA</name>
<feature type="repeat" description="RCC1" evidence="2">
    <location>
        <begin position="587"/>
        <end position="640"/>
    </location>
</feature>
<dbReference type="SUPFAM" id="SSF50985">
    <property type="entry name" value="RCC1/BLIP-II"/>
    <property type="match status" value="1"/>
</dbReference>
<feature type="repeat" description="RCC1" evidence="2">
    <location>
        <begin position="745"/>
        <end position="796"/>
    </location>
</feature>
<dbReference type="InterPro" id="IPR051210">
    <property type="entry name" value="Ub_ligase/GEF_domain"/>
</dbReference>
<feature type="repeat" description="RCC1" evidence="2">
    <location>
        <begin position="641"/>
        <end position="692"/>
    </location>
</feature>
<dbReference type="InterPro" id="IPR000408">
    <property type="entry name" value="Reg_chr_condens"/>
</dbReference>
<feature type="repeat" description="RCC1" evidence="2">
    <location>
        <begin position="535"/>
        <end position="586"/>
    </location>
</feature>
<dbReference type="SUPFAM" id="SSF55856">
    <property type="entry name" value="Cytochrome b5-like heme/steroid binding domain"/>
    <property type="match status" value="1"/>
</dbReference>
<evidence type="ECO:0000313" key="5">
    <source>
        <dbReference type="Proteomes" id="UP001153709"/>
    </source>
</evidence>
<keyword evidence="5" id="KW-1185">Reference proteome</keyword>
<reference evidence="4" key="1">
    <citation type="submission" date="2022-01" db="EMBL/GenBank/DDBJ databases">
        <authorList>
            <person name="King R."/>
        </authorList>
    </citation>
    <scope>NUCLEOTIDE SEQUENCE</scope>
</reference>
<feature type="domain" description="Cytochrome b5 heme-binding" evidence="3">
    <location>
        <begin position="1173"/>
        <end position="1249"/>
    </location>
</feature>
<keyword evidence="1" id="KW-0677">Repeat</keyword>
<evidence type="ECO:0000259" key="3">
    <source>
        <dbReference type="PROSITE" id="PS50255"/>
    </source>
</evidence>
<dbReference type="OrthoDB" id="239701at2759"/>
<dbReference type="FunFam" id="2.130.10.30:FF:000006">
    <property type="entry name" value="E3 ubiquitin-protein ligase HERC2 isoform X1"/>
    <property type="match status" value="1"/>
</dbReference>
<dbReference type="Gene3D" id="3.10.120.10">
    <property type="entry name" value="Cytochrome b5-like heme/steroid binding domain"/>
    <property type="match status" value="1"/>
</dbReference>
<organism evidence="4 5">
    <name type="scientific">Diabrotica balteata</name>
    <name type="common">Banded cucumber beetle</name>
    <dbReference type="NCBI Taxonomy" id="107213"/>
    <lineage>
        <taxon>Eukaryota</taxon>
        <taxon>Metazoa</taxon>
        <taxon>Ecdysozoa</taxon>
        <taxon>Arthropoda</taxon>
        <taxon>Hexapoda</taxon>
        <taxon>Insecta</taxon>
        <taxon>Pterygota</taxon>
        <taxon>Neoptera</taxon>
        <taxon>Endopterygota</taxon>
        <taxon>Coleoptera</taxon>
        <taxon>Polyphaga</taxon>
        <taxon>Cucujiformia</taxon>
        <taxon>Chrysomeloidea</taxon>
        <taxon>Chrysomelidae</taxon>
        <taxon>Galerucinae</taxon>
        <taxon>Diabroticina</taxon>
        <taxon>Diabroticites</taxon>
        <taxon>Diabrotica</taxon>
    </lineage>
</organism>
<dbReference type="SMART" id="SM01117">
    <property type="entry name" value="Cyt-b5"/>
    <property type="match status" value="1"/>
</dbReference>
<dbReference type="InterPro" id="IPR036400">
    <property type="entry name" value="Cyt_B5-like_heme/steroid_sf"/>
</dbReference>
<dbReference type="Pfam" id="PF00173">
    <property type="entry name" value="Cyt-b5"/>
    <property type="match status" value="1"/>
</dbReference>
<dbReference type="PROSITE" id="PS50012">
    <property type="entry name" value="RCC1_3"/>
    <property type="match status" value="5"/>
</dbReference>
<dbReference type="PANTHER" id="PTHR22870">
    <property type="entry name" value="REGULATOR OF CHROMOSOME CONDENSATION"/>
    <property type="match status" value="1"/>
</dbReference>
<dbReference type="PROSITE" id="PS50255">
    <property type="entry name" value="CYTOCHROME_B5_2"/>
    <property type="match status" value="1"/>
</dbReference>
<dbReference type="EMBL" id="OU898281">
    <property type="protein sequence ID" value="CAG9835519.1"/>
    <property type="molecule type" value="Genomic_DNA"/>
</dbReference>
<evidence type="ECO:0000256" key="1">
    <source>
        <dbReference type="ARBA" id="ARBA00022737"/>
    </source>
</evidence>
<dbReference type="PRINTS" id="PR00633">
    <property type="entry name" value="RCCNDNSATION"/>
</dbReference>
<proteinExistence type="predicted"/>
<gene>
    <name evidence="4" type="ORF">DIABBA_LOCUS8706</name>
</gene>
<sequence length="1266" mass="140395">MSHCETTLRPQPRLDIKWLKTNLETLFTSQDNLINCWNGLITDGELTGDFSVGRLNSAGVTAKQGEFGKYYCGQRVLTCTCCDGICGPLSGCNCQPCQKLDAEESTQNNVSYKEKFPSIESLLYRWDWGPQPTTDQLSESICSLNQQQESLCAEAADSTLSSIRLRYRLLIFKRYFIALNRAPHPLEIEHSIFTRKASMEPSDAKLTAKIKKMSNADPATSLAQVGSRAALNFSFAFLKRAWRLGEDIDLCSELLNESLDALRLLPVATLFEQNDVSPVWLEVVERSIKFLKQVVTGDLSSERQYCTVPIEDQNISLNLLLEFALQKATLSSVLDIVLLLLTLWNKKTHITDNRSTEDGASAPLLPFIRRLSEIKPSQTIFGNKDESDQLESSSKIYLDLLELPDAEDCEIDLRQAAVCVMAHLDRLASSHVPPLSFNKSSYYFNGQRVWGWGWLSWAIGTGPQSCEAIADLTIKQLCCSDRGILILSCSGKVYFMYFTSETQCPQVIEGLKDIEITKIASHTEGKHFMALTKKSEVYSWGNGDGGRLGHGDTTFREEPTVIQALLEKDIVEIECGATYSAAISANGSLYTWGKGYYGRLGHGTCEDCLVPTLVAGLSGQHVAKVACGSGDAHTLCVTSQGKVYSWGDGDYGKLGRGGSESSKIPRLIEKLQDVEITDVYCGAHFSVALSSEGKLYTWGKGEGWRLGQPNEDHIRIPEPVEILQDKRVVSISLGTAHILALTDTGEIYGWGKNENKQLFETPDIYIQQPKMIESLKGQRIVGISCGPSQSFCWTDVNSFVPKTSLPFVIDLSEQTFKLLDQILELVVVHNPSTQDKECLAISTLKLLQLQLHSIITNNLDAKSVGLGPNSKLLANLKSQVVYLASAIKILPTVQAAAQAALQTGWSVLLPTANGRARTLSSLLLNTDMEPKMCKSGHRFMTDLLVWSLMADGGLETALNEALNSEASELANADENFEQSSSHITIPLLYLVRQLVRNISVVTQSTVKEIGMTGKLPSQKFLPSPSLKLLQRFQRLLIGKIYSKSMDCQDSAETLLMKYLDCFSCFVTMTLNTAYDTCVGNPKNFLIVMQILKSDLIGVLLPELIVSLILLEQETELFLINMNWLNTFSDVLKSIDRLCRLMPDIELHDADDIAWPGITQTKPNSITHKLYEDLPLIRQADLENHNLDGGRWVVINNKVYDVQDFRCDNSSVNEILQKYAGKEVGHIINNCPQSSQLMALMENYVIGNFCQPETEVGRTISAICTCA</sequence>
<protein>
    <recommendedName>
        <fullName evidence="3">Cytochrome b5 heme-binding domain-containing protein</fullName>
    </recommendedName>
</protein>
<dbReference type="Gene3D" id="2.130.10.30">
    <property type="entry name" value="Regulator of chromosome condensation 1/beta-lactamase-inhibitor protein II"/>
    <property type="match status" value="1"/>
</dbReference>
<feature type="repeat" description="RCC1" evidence="2">
    <location>
        <begin position="693"/>
        <end position="744"/>
    </location>
</feature>
<dbReference type="InterPro" id="IPR009091">
    <property type="entry name" value="RCC1/BLIP-II"/>
</dbReference>
<evidence type="ECO:0000313" key="4">
    <source>
        <dbReference type="EMBL" id="CAG9835519.1"/>
    </source>
</evidence>
<dbReference type="InterPro" id="IPR001199">
    <property type="entry name" value="Cyt_B5-like_heme/steroid-bd"/>
</dbReference>
<dbReference type="Proteomes" id="UP001153709">
    <property type="component" value="Chromosome 6"/>
</dbReference>
<evidence type="ECO:0000256" key="2">
    <source>
        <dbReference type="PROSITE-ProRule" id="PRU00235"/>
    </source>
</evidence>
<dbReference type="Pfam" id="PF00415">
    <property type="entry name" value="RCC1"/>
    <property type="match status" value="5"/>
</dbReference>